<evidence type="ECO:0000256" key="4">
    <source>
        <dbReference type="ARBA" id="ARBA00022525"/>
    </source>
</evidence>
<dbReference type="InterPro" id="IPR001029">
    <property type="entry name" value="Flagellin_N"/>
</dbReference>
<dbReference type="InterPro" id="IPR013384">
    <property type="entry name" value="Flagell_FlgL"/>
</dbReference>
<sequence>MRISTVSIYEQAVSSLNRQQAAFMQAGEQIATGRRVVNPSDDPQAAAQAIGVSQSIGILEQYTESRVTARNSLSQEESVLASVSDALASAKSLIVQGVNGTLSDTDRYSIATELEGIFQTLLGQANAADGNGRFLFGGFQDDSAPFVDDGLGNITYNGDTNERSQRVDASRLMPVSDNGERVFSSIQPGAGYIAEAATTNAGTAVFKGPGIVDATDPLFGTAFTLDFVDVAGEINISINGGAPTPYVDGESISFGGLSLELNGTPVAGDSIQVAPADTMNTDIFVTLGKALDGLRQPLLSNVDRAGFENAMSTIMRELDNSLDNVLTVRASVGGRLNELDVIDGVSQNRHLSYKTNLSALIDLDYNEAVAEYSLRQVGLQAAQQAFVDINGMSLFDFLR</sequence>
<dbReference type="RefSeq" id="WP_135444460.1">
    <property type="nucleotide sequence ID" value="NZ_SRLE01000008.1"/>
</dbReference>
<comment type="caution">
    <text evidence="7">The sequence shown here is derived from an EMBL/GenBank/DDBJ whole genome shotgun (WGS) entry which is preliminary data.</text>
</comment>
<dbReference type="SUPFAM" id="SSF64518">
    <property type="entry name" value="Phase 1 flagellin"/>
    <property type="match status" value="1"/>
</dbReference>
<gene>
    <name evidence="7" type="primary">flgL</name>
    <name evidence="7" type="ORF">E4634_12755</name>
</gene>
<evidence type="ECO:0000256" key="3">
    <source>
        <dbReference type="ARBA" id="ARBA00005709"/>
    </source>
</evidence>
<dbReference type="Proteomes" id="UP000298050">
    <property type="component" value="Unassembled WGS sequence"/>
</dbReference>
<protein>
    <submittedName>
        <fullName evidence="7">Flagellar hook-associated protein 3</fullName>
    </submittedName>
</protein>
<dbReference type="OrthoDB" id="9768249at2"/>
<comment type="subcellular location">
    <subcellularLocation>
        <location evidence="1">Bacterial flagellum</location>
    </subcellularLocation>
    <subcellularLocation>
        <location evidence="2">Secreted</location>
    </subcellularLocation>
</comment>
<feature type="domain" description="Flagellin N-terminal" evidence="6">
    <location>
        <begin position="3"/>
        <end position="139"/>
    </location>
</feature>
<evidence type="ECO:0000256" key="1">
    <source>
        <dbReference type="ARBA" id="ARBA00004365"/>
    </source>
</evidence>
<dbReference type="AlphaFoldDB" id="A0A4Z0M0K9"/>
<evidence type="ECO:0000259" key="6">
    <source>
        <dbReference type="Pfam" id="PF00669"/>
    </source>
</evidence>
<keyword evidence="7" id="KW-0966">Cell projection</keyword>
<dbReference type="Gene3D" id="1.20.1330.10">
    <property type="entry name" value="f41 fragment of flagellin, N-terminal domain"/>
    <property type="match status" value="1"/>
</dbReference>
<accession>A0A4Z0M0K9</accession>
<dbReference type="GO" id="GO:0071973">
    <property type="term" value="P:bacterial-type flagellum-dependent cell motility"/>
    <property type="evidence" value="ECO:0007669"/>
    <property type="project" value="InterPro"/>
</dbReference>
<dbReference type="NCBIfam" id="TIGR02550">
    <property type="entry name" value="flagell_flgL"/>
    <property type="match status" value="1"/>
</dbReference>
<dbReference type="PANTHER" id="PTHR42792:SF1">
    <property type="entry name" value="FLAGELLAR HOOK-ASSOCIATED PROTEIN 3"/>
    <property type="match status" value="1"/>
</dbReference>
<comment type="similarity">
    <text evidence="3">Belongs to the bacterial flagellin family.</text>
</comment>
<evidence type="ECO:0000256" key="2">
    <source>
        <dbReference type="ARBA" id="ARBA00004613"/>
    </source>
</evidence>
<dbReference type="PANTHER" id="PTHR42792">
    <property type="entry name" value="FLAGELLIN"/>
    <property type="match status" value="1"/>
</dbReference>
<reference evidence="7 8" key="1">
    <citation type="submission" date="2019-04" db="EMBL/GenBank/DDBJ databases">
        <title>Taxonomy of novel Haliea sp. from mangrove soil of West Coast of India.</title>
        <authorList>
            <person name="Verma A."/>
            <person name="Kumar P."/>
            <person name="Krishnamurthi S."/>
        </authorList>
    </citation>
    <scope>NUCLEOTIDE SEQUENCE [LARGE SCALE GENOMIC DNA]</scope>
    <source>
        <strain evidence="7 8">SAOS-164</strain>
    </source>
</reference>
<keyword evidence="4" id="KW-0964">Secreted</keyword>
<keyword evidence="5" id="KW-0975">Bacterial flagellum</keyword>
<evidence type="ECO:0000313" key="8">
    <source>
        <dbReference type="Proteomes" id="UP000298050"/>
    </source>
</evidence>
<dbReference type="EMBL" id="SRLE01000008">
    <property type="protein sequence ID" value="TGD73142.1"/>
    <property type="molecule type" value="Genomic_DNA"/>
</dbReference>
<dbReference type="GO" id="GO:0009424">
    <property type="term" value="C:bacterial-type flagellum hook"/>
    <property type="evidence" value="ECO:0007669"/>
    <property type="project" value="InterPro"/>
</dbReference>
<keyword evidence="8" id="KW-1185">Reference proteome</keyword>
<dbReference type="InterPro" id="IPR001492">
    <property type="entry name" value="Flagellin"/>
</dbReference>
<keyword evidence="7" id="KW-0282">Flagellum</keyword>
<dbReference type="GO" id="GO:0005576">
    <property type="term" value="C:extracellular region"/>
    <property type="evidence" value="ECO:0007669"/>
    <property type="project" value="UniProtKB-SubCell"/>
</dbReference>
<dbReference type="GO" id="GO:0005198">
    <property type="term" value="F:structural molecule activity"/>
    <property type="evidence" value="ECO:0007669"/>
    <property type="project" value="InterPro"/>
</dbReference>
<proteinExistence type="inferred from homology"/>
<name>A0A4Z0M0K9_9GAMM</name>
<organism evidence="7 8">
    <name type="scientific">Mangrovimicrobium sediminis</name>
    <dbReference type="NCBI Taxonomy" id="2562682"/>
    <lineage>
        <taxon>Bacteria</taxon>
        <taxon>Pseudomonadati</taxon>
        <taxon>Pseudomonadota</taxon>
        <taxon>Gammaproteobacteria</taxon>
        <taxon>Cellvibrionales</taxon>
        <taxon>Halieaceae</taxon>
        <taxon>Mangrovimicrobium</taxon>
    </lineage>
</organism>
<keyword evidence="7" id="KW-0969">Cilium</keyword>
<evidence type="ECO:0000313" key="7">
    <source>
        <dbReference type="EMBL" id="TGD73142.1"/>
    </source>
</evidence>
<dbReference type="Pfam" id="PF00669">
    <property type="entry name" value="Flagellin_N"/>
    <property type="match status" value="1"/>
</dbReference>
<evidence type="ECO:0000256" key="5">
    <source>
        <dbReference type="ARBA" id="ARBA00023143"/>
    </source>
</evidence>